<keyword evidence="6 8" id="KW-0862">Zinc</keyword>
<comment type="similarity">
    <text evidence="1">Belongs to the cytidine and deoxycytidylate deaminase family. ADAT2 subfamily.</text>
</comment>
<feature type="binding site" evidence="8">
    <location>
        <position position="86"/>
    </location>
    <ligand>
        <name>Zn(2+)</name>
        <dbReference type="ChEBI" id="CHEBI:29105"/>
        <note>catalytic</note>
    </ligand>
</feature>
<dbReference type="PROSITE" id="PS00903">
    <property type="entry name" value="CYT_DCMP_DEAMINASES_1"/>
    <property type="match status" value="1"/>
</dbReference>
<comment type="cofactor">
    <cofactor evidence="8">
        <name>Zn(2+)</name>
        <dbReference type="ChEBI" id="CHEBI:29105"/>
    </cofactor>
    <text evidence="8">Binds 1 zinc ion per subunit.</text>
</comment>
<dbReference type="CDD" id="cd01285">
    <property type="entry name" value="nucleoside_deaminase"/>
    <property type="match status" value="1"/>
</dbReference>
<keyword evidence="11" id="KW-1185">Reference proteome</keyword>
<comment type="subunit">
    <text evidence="2 8">Homodimer.</text>
</comment>
<comment type="function">
    <text evidence="8">Catalyzes the deamination of adenosine to inosine at the wobble position 34 of tRNA(Arg2).</text>
</comment>
<organism evidence="10 11">
    <name type="scientific">Asticcacaulis aquaticus</name>
    <dbReference type="NCBI Taxonomy" id="2984212"/>
    <lineage>
        <taxon>Bacteria</taxon>
        <taxon>Pseudomonadati</taxon>
        <taxon>Pseudomonadota</taxon>
        <taxon>Alphaproteobacteria</taxon>
        <taxon>Caulobacterales</taxon>
        <taxon>Caulobacteraceae</taxon>
        <taxon>Asticcacaulis</taxon>
    </lineage>
</organism>
<feature type="domain" description="CMP/dCMP-type deaminase" evidence="9">
    <location>
        <begin position="3"/>
        <end position="114"/>
    </location>
</feature>
<dbReference type="NCBIfam" id="NF008113">
    <property type="entry name" value="PRK10860.1"/>
    <property type="match status" value="1"/>
</dbReference>
<evidence type="ECO:0000256" key="8">
    <source>
        <dbReference type="HAMAP-Rule" id="MF_00972"/>
    </source>
</evidence>
<dbReference type="SUPFAM" id="SSF53927">
    <property type="entry name" value="Cytidine deaminase-like"/>
    <property type="match status" value="1"/>
</dbReference>
<dbReference type="PANTHER" id="PTHR11079">
    <property type="entry name" value="CYTOSINE DEAMINASE FAMILY MEMBER"/>
    <property type="match status" value="1"/>
</dbReference>
<evidence type="ECO:0000256" key="2">
    <source>
        <dbReference type="ARBA" id="ARBA00011738"/>
    </source>
</evidence>
<proteinExistence type="inferred from homology"/>
<dbReference type="Proteomes" id="UP001214854">
    <property type="component" value="Unassembled WGS sequence"/>
</dbReference>
<comment type="caution">
    <text evidence="10">The sequence shown here is derived from an EMBL/GenBank/DDBJ whole genome shotgun (WGS) entry which is preliminary data.</text>
</comment>
<sequence length="156" mass="16760">MADEDETLMRLALSLAQEAAEAGEVPIGALIYDPSSKTIVSCAKNAPITLNDPSAHAEILAMREAGQVVGNYRLTDLWLYATLEPCAMCAGALSHARIGRVIYGAADPKGGAVDHGPKFFAQPTCHWRPEVTSGVLEAESGTMLKDFFRQRRKSKG</sequence>
<accession>A0ABT5HVD1</accession>
<gene>
    <name evidence="8 10" type="primary">tadA</name>
    <name evidence="10" type="ORF">PQU92_11495</name>
</gene>
<evidence type="ECO:0000259" key="9">
    <source>
        <dbReference type="PROSITE" id="PS51747"/>
    </source>
</evidence>
<feature type="active site" description="Proton donor" evidence="8">
    <location>
        <position position="58"/>
    </location>
</feature>
<dbReference type="InterPro" id="IPR016192">
    <property type="entry name" value="APOBEC/CMP_deaminase_Zn-bd"/>
</dbReference>
<comment type="catalytic activity">
    <reaction evidence="7 8">
        <text>adenosine(34) in tRNA + H2O + H(+) = inosine(34) in tRNA + NH4(+)</text>
        <dbReference type="Rhea" id="RHEA:43168"/>
        <dbReference type="Rhea" id="RHEA-COMP:10373"/>
        <dbReference type="Rhea" id="RHEA-COMP:10374"/>
        <dbReference type="ChEBI" id="CHEBI:15377"/>
        <dbReference type="ChEBI" id="CHEBI:15378"/>
        <dbReference type="ChEBI" id="CHEBI:28938"/>
        <dbReference type="ChEBI" id="CHEBI:74411"/>
        <dbReference type="ChEBI" id="CHEBI:82852"/>
        <dbReference type="EC" id="3.5.4.33"/>
    </reaction>
</comment>
<reference evidence="10 11" key="1">
    <citation type="submission" date="2023-01" db="EMBL/GenBank/DDBJ databases">
        <title>Novel species of the genus Asticcacaulis isolated from rivers.</title>
        <authorList>
            <person name="Lu H."/>
        </authorList>
    </citation>
    <scope>NUCLEOTIDE SEQUENCE [LARGE SCALE GENOMIC DNA]</scope>
    <source>
        <strain evidence="10 11">BYS171W</strain>
    </source>
</reference>
<name>A0ABT5HVD1_9CAUL</name>
<dbReference type="RefSeq" id="WP_272748360.1">
    <property type="nucleotide sequence ID" value="NZ_JAQQKX010000008.1"/>
</dbReference>
<keyword evidence="5 8" id="KW-0378">Hydrolase</keyword>
<protein>
    <recommendedName>
        <fullName evidence="8">tRNA-specific adenosine deaminase</fullName>
        <ecNumber evidence="8">3.5.4.33</ecNumber>
    </recommendedName>
</protein>
<evidence type="ECO:0000256" key="5">
    <source>
        <dbReference type="ARBA" id="ARBA00022801"/>
    </source>
</evidence>
<evidence type="ECO:0000313" key="11">
    <source>
        <dbReference type="Proteomes" id="UP001214854"/>
    </source>
</evidence>
<evidence type="ECO:0000256" key="4">
    <source>
        <dbReference type="ARBA" id="ARBA00022723"/>
    </source>
</evidence>
<evidence type="ECO:0000256" key="6">
    <source>
        <dbReference type="ARBA" id="ARBA00022833"/>
    </source>
</evidence>
<evidence type="ECO:0000256" key="7">
    <source>
        <dbReference type="ARBA" id="ARBA00048045"/>
    </source>
</evidence>
<feature type="binding site" evidence="8">
    <location>
        <position position="89"/>
    </location>
    <ligand>
        <name>Zn(2+)</name>
        <dbReference type="ChEBI" id="CHEBI:29105"/>
        <note>catalytic</note>
    </ligand>
</feature>
<evidence type="ECO:0000256" key="1">
    <source>
        <dbReference type="ARBA" id="ARBA00010669"/>
    </source>
</evidence>
<dbReference type="PROSITE" id="PS51747">
    <property type="entry name" value="CYT_DCMP_DEAMINASES_2"/>
    <property type="match status" value="1"/>
</dbReference>
<keyword evidence="3 8" id="KW-0819">tRNA processing</keyword>
<feature type="binding site" evidence="8">
    <location>
        <position position="56"/>
    </location>
    <ligand>
        <name>Zn(2+)</name>
        <dbReference type="ChEBI" id="CHEBI:29105"/>
        <note>catalytic</note>
    </ligand>
</feature>
<dbReference type="EC" id="3.5.4.33" evidence="8"/>
<dbReference type="PANTHER" id="PTHR11079:SF202">
    <property type="entry name" value="TRNA-SPECIFIC ADENOSINE DEAMINASE"/>
    <property type="match status" value="1"/>
</dbReference>
<dbReference type="GO" id="GO:0052717">
    <property type="term" value="F:tRNA-specific adenosine-34 deaminase activity"/>
    <property type="evidence" value="ECO:0007669"/>
    <property type="project" value="UniProtKB-EC"/>
</dbReference>
<dbReference type="EMBL" id="JAQQKX010000008">
    <property type="protein sequence ID" value="MDC7683903.1"/>
    <property type="molecule type" value="Genomic_DNA"/>
</dbReference>
<dbReference type="InterPro" id="IPR016193">
    <property type="entry name" value="Cytidine_deaminase-like"/>
</dbReference>
<dbReference type="InterPro" id="IPR002125">
    <property type="entry name" value="CMP_dCMP_dom"/>
</dbReference>
<evidence type="ECO:0000256" key="3">
    <source>
        <dbReference type="ARBA" id="ARBA00022694"/>
    </source>
</evidence>
<dbReference type="Pfam" id="PF00383">
    <property type="entry name" value="dCMP_cyt_deam_1"/>
    <property type="match status" value="1"/>
</dbReference>
<dbReference type="InterPro" id="IPR028883">
    <property type="entry name" value="tRNA_aden_deaminase"/>
</dbReference>
<keyword evidence="4 8" id="KW-0479">Metal-binding</keyword>
<evidence type="ECO:0000313" key="10">
    <source>
        <dbReference type="EMBL" id="MDC7683903.1"/>
    </source>
</evidence>
<dbReference type="HAMAP" id="MF_00972">
    <property type="entry name" value="tRNA_aden_deaminase"/>
    <property type="match status" value="1"/>
</dbReference>
<dbReference type="Gene3D" id="3.40.140.10">
    <property type="entry name" value="Cytidine Deaminase, domain 2"/>
    <property type="match status" value="1"/>
</dbReference>